<evidence type="ECO:0008006" key="3">
    <source>
        <dbReference type="Google" id="ProtNLM"/>
    </source>
</evidence>
<reference evidence="1 2" key="1">
    <citation type="submission" date="2020-08" db="EMBL/GenBank/DDBJ databases">
        <title>Genomic Encyclopedia of Type Strains, Phase III (KMG-III): the genomes of soil and plant-associated and newly described type strains.</title>
        <authorList>
            <person name="Whitman W."/>
        </authorList>
    </citation>
    <scope>NUCLEOTIDE SEQUENCE [LARGE SCALE GENOMIC DNA]</scope>
    <source>
        <strain evidence="1 2">CECT 4462</strain>
    </source>
</reference>
<evidence type="ECO:0000313" key="2">
    <source>
        <dbReference type="Proteomes" id="UP000549250"/>
    </source>
</evidence>
<dbReference type="EMBL" id="JACHXI010000050">
    <property type="protein sequence ID" value="MBB3105468.1"/>
    <property type="molecule type" value="Genomic_DNA"/>
</dbReference>
<sequence length="61" mass="6618">MLFAPLKCILRLDRLRLRGLSGARDEFTLAAAVQNLRRLAKLASSLQPFGGQVAPAAQRIG</sequence>
<name>A0A839T8P8_AZOMA</name>
<proteinExistence type="predicted"/>
<accession>A0A839T8P8</accession>
<protein>
    <recommendedName>
        <fullName evidence="3">Transposase DDE domain-containing protein</fullName>
    </recommendedName>
</protein>
<organism evidence="1 2">
    <name type="scientific">Azomonas macrocytogenes</name>
    <name type="common">Azotobacter macrocytogenes</name>
    <dbReference type="NCBI Taxonomy" id="69962"/>
    <lineage>
        <taxon>Bacteria</taxon>
        <taxon>Pseudomonadati</taxon>
        <taxon>Pseudomonadota</taxon>
        <taxon>Gammaproteobacteria</taxon>
        <taxon>Pseudomonadales</taxon>
        <taxon>Pseudomonadaceae</taxon>
        <taxon>Azomonas</taxon>
    </lineage>
</organism>
<keyword evidence="2" id="KW-1185">Reference proteome</keyword>
<gene>
    <name evidence="1" type="ORF">FHR87_003911</name>
</gene>
<dbReference type="AlphaFoldDB" id="A0A839T8P8"/>
<dbReference type="Proteomes" id="UP000549250">
    <property type="component" value="Unassembled WGS sequence"/>
</dbReference>
<comment type="caution">
    <text evidence="1">The sequence shown here is derived from an EMBL/GenBank/DDBJ whole genome shotgun (WGS) entry which is preliminary data.</text>
</comment>
<evidence type="ECO:0000313" key="1">
    <source>
        <dbReference type="EMBL" id="MBB3105468.1"/>
    </source>
</evidence>